<keyword evidence="5" id="KW-0324">Glycolysis</keyword>
<evidence type="ECO:0000256" key="1">
    <source>
        <dbReference type="ARBA" id="ARBA00000370"/>
    </source>
</evidence>
<evidence type="ECO:0000259" key="7">
    <source>
        <dbReference type="Pfam" id="PF01676"/>
    </source>
</evidence>
<comment type="caution">
    <text evidence="8">The sequence shown here is derived from an EMBL/GenBank/DDBJ whole genome shotgun (WGS) entry which is preliminary data.</text>
</comment>
<dbReference type="InterPro" id="IPR006124">
    <property type="entry name" value="Metalloenzyme"/>
</dbReference>
<dbReference type="Pfam" id="PF01676">
    <property type="entry name" value="Metalloenzyme"/>
    <property type="match status" value="1"/>
</dbReference>
<dbReference type="InterPro" id="IPR042253">
    <property type="entry name" value="Pglycerate_mutase_ApgM_sf"/>
</dbReference>
<dbReference type="SUPFAM" id="SSF53649">
    <property type="entry name" value="Alkaline phosphatase-like"/>
    <property type="match status" value="1"/>
</dbReference>
<gene>
    <name evidence="8" type="ORF">H9851_05950</name>
</gene>
<proteinExistence type="inferred from homology"/>
<comment type="function">
    <text evidence="2">Catalyzes the interconversion of 2-phosphoglycerate and 3-phosphoglycerate.</text>
</comment>
<keyword evidence="6 8" id="KW-0413">Isomerase</keyword>
<protein>
    <submittedName>
        <fullName evidence="8">Cofactor-independent phosphoglycerate mutase</fullName>
        <ecNumber evidence="8">5.4.2.12</ecNumber>
    </submittedName>
</protein>
<dbReference type="PIRSF" id="PIRSF006392">
    <property type="entry name" value="IPGAM_arch"/>
    <property type="match status" value="1"/>
</dbReference>
<dbReference type="AlphaFoldDB" id="A0A9D1W187"/>
<dbReference type="InterPro" id="IPR023665">
    <property type="entry name" value="ApgAM_prokaryotes"/>
</dbReference>
<comment type="catalytic activity">
    <reaction evidence="1">
        <text>(2R)-2-phosphoglycerate = (2R)-3-phosphoglycerate</text>
        <dbReference type="Rhea" id="RHEA:15901"/>
        <dbReference type="ChEBI" id="CHEBI:58272"/>
        <dbReference type="ChEBI" id="CHEBI:58289"/>
        <dbReference type="EC" id="5.4.2.12"/>
    </reaction>
</comment>
<dbReference type="GO" id="GO:0046872">
    <property type="term" value="F:metal ion binding"/>
    <property type="evidence" value="ECO:0007669"/>
    <property type="project" value="InterPro"/>
</dbReference>
<reference evidence="8" key="2">
    <citation type="submission" date="2021-04" db="EMBL/GenBank/DDBJ databases">
        <authorList>
            <person name="Gilroy R."/>
        </authorList>
    </citation>
    <scope>NUCLEOTIDE SEQUENCE</scope>
    <source>
        <strain evidence="8">2189</strain>
    </source>
</reference>
<dbReference type="PANTHER" id="PTHR31209">
    <property type="entry name" value="COFACTOR-INDEPENDENT PHOSPHOGLYCERATE MUTASE"/>
    <property type="match status" value="1"/>
</dbReference>
<dbReference type="EC" id="5.4.2.12" evidence="8"/>
<dbReference type="NCBIfam" id="NF003242">
    <property type="entry name" value="PRK04200.1"/>
    <property type="match status" value="1"/>
</dbReference>
<dbReference type="InterPro" id="IPR017850">
    <property type="entry name" value="Alkaline_phosphatase_core_sf"/>
</dbReference>
<name>A0A9D1W187_9FIRM</name>
<dbReference type="NCBIfam" id="TIGR02535">
    <property type="entry name" value="hyp_Hser_kinase"/>
    <property type="match status" value="1"/>
</dbReference>
<dbReference type="Proteomes" id="UP000886847">
    <property type="component" value="Unassembled WGS sequence"/>
</dbReference>
<evidence type="ECO:0000256" key="5">
    <source>
        <dbReference type="ARBA" id="ARBA00023152"/>
    </source>
</evidence>
<evidence type="ECO:0000256" key="2">
    <source>
        <dbReference type="ARBA" id="ARBA00002315"/>
    </source>
</evidence>
<dbReference type="EMBL" id="DXEW01000029">
    <property type="protein sequence ID" value="HIX50810.1"/>
    <property type="molecule type" value="Genomic_DNA"/>
</dbReference>
<dbReference type="GO" id="GO:0006096">
    <property type="term" value="P:glycolytic process"/>
    <property type="evidence" value="ECO:0007669"/>
    <property type="project" value="UniProtKB-KW"/>
</dbReference>
<evidence type="ECO:0000256" key="3">
    <source>
        <dbReference type="ARBA" id="ARBA00004921"/>
    </source>
</evidence>
<reference evidence="8" key="1">
    <citation type="journal article" date="2021" name="PeerJ">
        <title>Extensive microbial diversity within the chicken gut microbiome revealed by metagenomics and culture.</title>
        <authorList>
            <person name="Gilroy R."/>
            <person name="Ravi A."/>
            <person name="Getino M."/>
            <person name="Pursley I."/>
            <person name="Horton D.L."/>
            <person name="Alikhan N.F."/>
            <person name="Baker D."/>
            <person name="Gharbi K."/>
            <person name="Hall N."/>
            <person name="Watson M."/>
            <person name="Adriaenssens E.M."/>
            <person name="Foster-Nyarko E."/>
            <person name="Jarju S."/>
            <person name="Secka A."/>
            <person name="Antonio M."/>
            <person name="Oren A."/>
            <person name="Chaudhuri R.R."/>
            <person name="La Ragione R."/>
            <person name="Hildebrand F."/>
            <person name="Pallen M.J."/>
        </authorList>
    </citation>
    <scope>NUCLEOTIDE SEQUENCE</scope>
    <source>
        <strain evidence="8">2189</strain>
    </source>
</reference>
<comment type="pathway">
    <text evidence="3">Carbohydrate degradation.</text>
</comment>
<evidence type="ECO:0000313" key="8">
    <source>
        <dbReference type="EMBL" id="HIX50810.1"/>
    </source>
</evidence>
<dbReference type="Gene3D" id="3.40.720.10">
    <property type="entry name" value="Alkaline Phosphatase, subunit A"/>
    <property type="match status" value="1"/>
</dbReference>
<dbReference type="Gene3D" id="3.30.70.2130">
    <property type="entry name" value="Metalloenzyme domain"/>
    <property type="match status" value="1"/>
</dbReference>
<organism evidence="8 9">
    <name type="scientific">Candidatus Borkfalkia faecavium</name>
    <dbReference type="NCBI Taxonomy" id="2838508"/>
    <lineage>
        <taxon>Bacteria</taxon>
        <taxon>Bacillati</taxon>
        <taxon>Bacillota</taxon>
        <taxon>Clostridia</taxon>
        <taxon>Christensenellales</taxon>
        <taxon>Christensenellaceae</taxon>
        <taxon>Candidatus Borkfalkia</taxon>
    </lineage>
</organism>
<comment type="similarity">
    <text evidence="4">Belongs to the BPG-independent phosphoglycerate mutase family. A-PGAM subfamily.</text>
</comment>
<sequence length="408" mass="44171">MKYIVVLGDGMADWPLEQLGGKTPLQAADKPHIDALAKSAEVGLCRTVPAGFKPGSDVANLSVMGYDPHTCYTGRSPLEAVSIGIDLKDTDVTLRCNLVTLSDEEKYEDKTMIDYSAGEISTAEARELVEFLKKHFDSERCRLYAGVSYRHCLVVSDGQTGHELTPPHDISGRPVKTFLPKGPMGEFYLDMMKRSARLLQDHPVNRARITAGKRPANSVWFWGEGTKPALENFSEKFGKRGGVISAVDLVKGIGILAGMRIIEVPGATGNYDTNFAGKADAALEALLGGLDFVYIHMEAPDECGHQGDVAHKIYSIEQIDAKVVARLCEGLYAAGERFRMLICPDHPTPIAVRTHVSDPVPYLLYDSGAALSGAAGGATAAAYDEDSAKQTGVFIENGFELMKKLFAE</sequence>
<dbReference type="NCBIfam" id="TIGR00306">
    <property type="entry name" value="apgM"/>
    <property type="match status" value="1"/>
</dbReference>
<dbReference type="Pfam" id="PF10143">
    <property type="entry name" value="PhosphMutase"/>
    <property type="match status" value="1"/>
</dbReference>
<evidence type="ECO:0000256" key="4">
    <source>
        <dbReference type="ARBA" id="ARBA00005524"/>
    </source>
</evidence>
<dbReference type="InterPro" id="IPR004456">
    <property type="entry name" value="Pglycerate_mutase_ApgM"/>
</dbReference>
<dbReference type="CDD" id="cd16011">
    <property type="entry name" value="iPGM_like"/>
    <property type="match status" value="1"/>
</dbReference>
<feature type="domain" description="Metalloenzyme" evidence="7">
    <location>
        <begin position="1"/>
        <end position="369"/>
    </location>
</feature>
<evidence type="ECO:0000313" key="9">
    <source>
        <dbReference type="Proteomes" id="UP000886847"/>
    </source>
</evidence>
<accession>A0A9D1W187</accession>
<dbReference type="GO" id="GO:0004619">
    <property type="term" value="F:phosphoglycerate mutase activity"/>
    <property type="evidence" value="ECO:0007669"/>
    <property type="project" value="UniProtKB-EC"/>
</dbReference>
<dbReference type="PANTHER" id="PTHR31209:SF4">
    <property type="entry name" value="2,3-BISPHOSPHOGLYCERATE-INDEPENDENT PHOSPHOGLYCERATE MUTASE"/>
    <property type="match status" value="1"/>
</dbReference>
<evidence type="ECO:0000256" key="6">
    <source>
        <dbReference type="ARBA" id="ARBA00023235"/>
    </source>
</evidence>